<dbReference type="Proteomes" id="UP000318102">
    <property type="component" value="Unassembled WGS sequence"/>
</dbReference>
<dbReference type="EMBL" id="VNJK01000001">
    <property type="protein sequence ID" value="TVX94525.1"/>
    <property type="molecule type" value="Genomic_DNA"/>
</dbReference>
<protein>
    <submittedName>
        <fullName evidence="1">Phage portal protein</fullName>
    </submittedName>
</protein>
<sequence>MLDNRLYEMEQIIAGNAPMELEQIVEEEIKSFRASEQYKIMVEAEQYYRNRSDVQRKYNDVRNRSNVRMEHPILRKLVDQKANYLLSKPFTVDSKNRQYSGALNELFNNELRRKMKSLGKGAVKSGIAFIAPYFDGGTLKFMRLPSTEVIPLWSDAERTKMGAYIRFYEQTVYDGARKKTVLRAEYWDVNGVKRFKNNGNGGTNLVADYDSGVYEEAHFHIDGKPYNFDAVPIAWVKYNEEELPLQYFIKDLINDYNWQSSVTADVLRDVAKFIYVIKNYGGTDLSEFVKDLNQHLAIKVDGDGGVDKLQADINVDAVMAFLDKNRRDMFDFASAVDTKDPNLGSASGTAINFRYMDLDIDCAALAAELQDTFVQMKVFFDVYFQVAGKGDFTKEKFNVLFNADLPVNETDIITNIRNSEGIISKRTRLANHPWVRDVDEEMEQLKQEQQEAVEQFGSGMFDDAMGATQSVGAIDDER</sequence>
<accession>A0A559J3R0</accession>
<dbReference type="Pfam" id="PF05133">
    <property type="entry name" value="SPP1_portal"/>
    <property type="match status" value="1"/>
</dbReference>
<organism evidence="1 2">
    <name type="scientific">Paenibacillus agilis</name>
    <dbReference type="NCBI Taxonomy" id="3020863"/>
    <lineage>
        <taxon>Bacteria</taxon>
        <taxon>Bacillati</taxon>
        <taxon>Bacillota</taxon>
        <taxon>Bacilli</taxon>
        <taxon>Bacillales</taxon>
        <taxon>Paenibacillaceae</taxon>
        <taxon>Paenibacillus</taxon>
    </lineage>
</organism>
<comment type="caution">
    <text evidence="1">The sequence shown here is derived from an EMBL/GenBank/DDBJ whole genome shotgun (WGS) entry which is preliminary data.</text>
</comment>
<proteinExistence type="predicted"/>
<evidence type="ECO:0000313" key="1">
    <source>
        <dbReference type="EMBL" id="TVX94525.1"/>
    </source>
</evidence>
<evidence type="ECO:0000313" key="2">
    <source>
        <dbReference type="Proteomes" id="UP000318102"/>
    </source>
</evidence>
<dbReference type="OrthoDB" id="1697867at2"/>
<name>A0A559J3R0_9BACL</name>
<keyword evidence="2" id="KW-1185">Reference proteome</keyword>
<reference evidence="1 2" key="1">
    <citation type="submission" date="2019-07" db="EMBL/GenBank/DDBJ databases">
        <authorList>
            <person name="Kim J."/>
        </authorList>
    </citation>
    <scope>NUCLEOTIDE SEQUENCE [LARGE SCALE GENOMIC DNA]</scope>
    <source>
        <strain evidence="1 2">N4</strain>
    </source>
</reference>
<dbReference type="AlphaFoldDB" id="A0A559J3R0"/>
<gene>
    <name evidence="1" type="ORF">FPZ44_01715</name>
</gene>
<dbReference type="InterPro" id="IPR021145">
    <property type="entry name" value="Portal_protein_SPP1_Gp6-like"/>
</dbReference>